<organism evidence="1 2">
    <name type="scientific">Coniosporium tulheliwenetii</name>
    <dbReference type="NCBI Taxonomy" id="3383036"/>
    <lineage>
        <taxon>Eukaryota</taxon>
        <taxon>Fungi</taxon>
        <taxon>Dikarya</taxon>
        <taxon>Ascomycota</taxon>
        <taxon>Pezizomycotina</taxon>
        <taxon>Dothideomycetes</taxon>
        <taxon>Dothideomycetes incertae sedis</taxon>
        <taxon>Coniosporium</taxon>
    </lineage>
</organism>
<dbReference type="EMBL" id="JAPDRP010000021">
    <property type="protein sequence ID" value="KAJ9638365.1"/>
    <property type="molecule type" value="Genomic_DNA"/>
</dbReference>
<accession>A0ACC2YSW4</accession>
<name>A0ACC2YSW4_9PEZI</name>
<gene>
    <name evidence="1" type="ORF">H2199_007052</name>
</gene>
<proteinExistence type="predicted"/>
<reference evidence="1" key="1">
    <citation type="submission" date="2022-10" db="EMBL/GenBank/DDBJ databases">
        <title>Culturing micro-colonial fungi from biological soil crusts in the Mojave desert and describing Neophaeococcomyces mojavensis, and introducing the new genera and species Taxawa tesnikishii.</title>
        <authorList>
            <person name="Kurbessoian T."/>
            <person name="Stajich J.E."/>
        </authorList>
    </citation>
    <scope>NUCLEOTIDE SEQUENCE</scope>
    <source>
        <strain evidence="1">JES_115</strain>
    </source>
</reference>
<sequence>MATADDDLEPSVFLRRIRQLGEQRDQEDAARLAQLENDILQGRSERLARRAERAKSLASPSSTPKSLSSAAATPTKSEDTGPAMSQSSEPVSDKQPHKDDPGAAMTTPAEPTRPASPGAGTVPTRSGTLSWQRRPTSSSGRRPLSVVAAENNAARSPRPTPDTTATSDDENVSRDKIAQSLGARDPSWFRQTADRGIGSAAYRRSQGETASDTGSTSSKRQLPGMSREPVPKSEDVASPPPDSARSASPSRASAVRGSANWDNRSSADTSMSDHSRIEGRSPLPTLESQKFSPPGSDQASTDGGDRAGVGRTLAMSPSQGRISPERIERPASPTKGAGGQCQQEVECTAAWAQQAKLDHQQSKLRRPYWIHEHAQAWFCANWLDSGQLLGTHLSTQLKPQQPQRLGNLTNCGGENDQLDKEGFVKPARPHHMRGHSVTAAYTSTPGEASGSFDTSPPSPSKRFSPTKSSWLENALNRPDSPKPTKPPPQQPAWMAEISKLKQQRNSVDMSRVGGMKDSSSSTNQQSDTATPTRSLSSVRRTDREKEHSISNGTSQKEGKVQSPPTKSKPIVLVAKHLERKTSDPAPKGDSELSEATAEATAEARAPSPAPTQKPEPSQEPEPLSITPRTTKPILQAQPLKSKPETPPKRDFRATLKPRQGPAESQKKEELEFQNVFGKLKRAQTEKYVAPDELKGNILRGKSGLAQSIGPQKSERRDELKDSLIKQKELMKTKAADAGPVEAKKTNGDVPAPNPPEALAKLKNLDRTDSMPKTPPPTQDKTPEAIPRSMSLKGTSKPAPPVQQSQVSEQPHVKAAASSSTLAARFNTTLAGVLARGPSPLASAGTSGRTPLESGGTIAGKYSSPIGEDGTVSKELTHMTKGRAKGPRRRAPATKADNADPPAALSVKAVPLVRAKDILASSTPALPKQSTDSRPEPATMVVSTPARDIAKPKPITPQKSPLLAEKIKPPQEHVEEPPPVQAVTLTIRKPSESDSIPAVERPASPAPSPEKSKVSVRNAATLWGLQSASPSPPSIRIKSPVKLPTRQDEQVQGESGDVPHKPEVKSEPVGLGLGGFFAPATSQLEQNPVRNEPKPPINYPLSPPLSAGIPPKPGKKPVSIASREPSASLKSPPQVTSPIPHTSEAGQLFADFFDDRPVTTGGLDVDAQAILTSSAGQADKIKTLRKHIQEVVGDGKMTPVPAQEEHILFDNTMYLCTHVFGSSSGIKTTEVYLWAGSAVAESTLEDAQLFCRRVAKENNGKLIIIRQGKEPSSFFQALGGIVITRHGSRSDRPQKYMLCGRRHMGHIAFDEVELLLPNFCSGFPYIISSQTGKHYLWKGFGCGAEELGCARLICMDLGGTSEVEEIDEGHEPAAFFDLFPALDNGSKSIPRSAEHWRLKAKSEKYNTRLFRIEQHQQQSGFQVSNFLASIVRRPSWQSILSPTNDRPQTPRTPSTPGAPQSKVVEIAPFCQSDLEAEHIYVLDAFFEIYIIVGALSRSQSHAFSTALLFAQEYGILAASLEDRPFVPVSTVVMEGVPRDMKAVFRRWEDRLMPTSALMAVFLHFVAFHYPSAHFNHEYIQMPQETEQSSTYNVSTYNGSAYDGFSEKGSTHDGTEYLTTLLSGPNYFALSYTWGKENNCRPIKIDDAKFYVTPTLECVLRQIQARKVPTLWVDAICINQSDDAEKTVQVRLMGRIYHCAYSVIIWLGEEKPPTTGLAIDFLNQHITLDYVNISHSHDLGRTRNNPEYTAAWDAVGQDLMKREWWRRMWVIQETALARRLIIYCGQHTLVWDRLQIATEFARAYDLPIFHRTAAERAGSGAFMDNSNWKSIYRRKMVTGAPMPISEILMNNISCFSKDPRDMIFSLLGLATDVDGAPELDPDYEKSVKQVYTDFVKFQVRKHGFLDIICASKHPKTQPDLPSWVPDWSNLRDNVSVLFSSFEHDPFAGDQYVYCASRGLLETVRFSEDDRILSVVGIQVDTIATMGEPSYGMEEFFSDVDAWFRLALGANLEKSEHDYVGGGNTLDAFNRTLTADKTRSGHRAQEGQRGFEAVMVEENELPESYRQVQDLTLEERQRFWMMDALQAMMFRVARRRLLITKKGYLGLGPPDTELGDSVFIIAGCTVPIILRKKDEQWRFVGESFVTGIMDGEIVQKAIQDLSGNFEVDRLEQGVVLPKDSEYRVEEVQLW</sequence>
<keyword evidence="2" id="KW-1185">Reference proteome</keyword>
<protein>
    <submittedName>
        <fullName evidence="1">Uncharacterized protein</fullName>
    </submittedName>
</protein>
<comment type="caution">
    <text evidence="1">The sequence shown here is derived from an EMBL/GenBank/DDBJ whole genome shotgun (WGS) entry which is preliminary data.</text>
</comment>
<evidence type="ECO:0000313" key="1">
    <source>
        <dbReference type="EMBL" id="KAJ9638365.1"/>
    </source>
</evidence>
<evidence type="ECO:0000313" key="2">
    <source>
        <dbReference type="Proteomes" id="UP001172680"/>
    </source>
</evidence>
<dbReference type="Proteomes" id="UP001172680">
    <property type="component" value="Unassembled WGS sequence"/>
</dbReference>